<dbReference type="Gene3D" id="3.40.10.10">
    <property type="entry name" value="DNA Methylphosphotriester Repair Domain"/>
    <property type="match status" value="1"/>
</dbReference>
<dbReference type="OrthoDB" id="9783680at2"/>
<dbReference type="InterPro" id="IPR035451">
    <property type="entry name" value="Ada-like_dom_sf"/>
</dbReference>
<keyword evidence="10" id="KW-0804">Transcription</keyword>
<name>A0A1W1Y8T8_9FIRM</name>
<evidence type="ECO:0000256" key="5">
    <source>
        <dbReference type="ARBA" id="ARBA00022763"/>
    </source>
</evidence>
<dbReference type="EMBL" id="FWXI01000001">
    <property type="protein sequence ID" value="SMC32555.1"/>
    <property type="molecule type" value="Genomic_DNA"/>
</dbReference>
<dbReference type="InterPro" id="IPR009057">
    <property type="entry name" value="Homeodomain-like_sf"/>
</dbReference>
<evidence type="ECO:0000256" key="2">
    <source>
        <dbReference type="ARBA" id="ARBA00022603"/>
    </source>
</evidence>
<dbReference type="Gene3D" id="1.10.10.60">
    <property type="entry name" value="Homeodomain-like"/>
    <property type="match status" value="2"/>
</dbReference>
<dbReference type="InterPro" id="IPR004026">
    <property type="entry name" value="Ada_DNA_repair_Zn-bd"/>
</dbReference>
<organism evidence="13 14">
    <name type="scientific">Sporomusa malonica</name>
    <dbReference type="NCBI Taxonomy" id="112901"/>
    <lineage>
        <taxon>Bacteria</taxon>
        <taxon>Bacillati</taxon>
        <taxon>Bacillota</taxon>
        <taxon>Negativicutes</taxon>
        <taxon>Selenomonadales</taxon>
        <taxon>Sporomusaceae</taxon>
        <taxon>Sporomusa</taxon>
    </lineage>
</organism>
<dbReference type="InterPro" id="IPR018062">
    <property type="entry name" value="HTH_AraC-typ_CS"/>
</dbReference>
<evidence type="ECO:0000256" key="1">
    <source>
        <dbReference type="ARBA" id="ARBA00001947"/>
    </source>
</evidence>
<dbReference type="Pfam" id="PF12833">
    <property type="entry name" value="HTH_18"/>
    <property type="match status" value="1"/>
</dbReference>
<keyword evidence="6" id="KW-0862">Zinc</keyword>
<keyword evidence="9" id="KW-0010">Activator</keyword>
<keyword evidence="4" id="KW-0479">Metal-binding</keyword>
<dbReference type="InterPro" id="IPR016220">
    <property type="entry name" value="Me-P-triester_DNA_alkyl-Trfase"/>
</dbReference>
<dbReference type="RefSeq" id="WP_084573651.1">
    <property type="nucleotide sequence ID" value="NZ_CP155572.1"/>
</dbReference>
<dbReference type="GO" id="GO:0003700">
    <property type="term" value="F:DNA-binding transcription factor activity"/>
    <property type="evidence" value="ECO:0007669"/>
    <property type="project" value="InterPro"/>
</dbReference>
<reference evidence="13 14" key="1">
    <citation type="submission" date="2017-04" db="EMBL/GenBank/DDBJ databases">
        <authorList>
            <person name="Afonso C.L."/>
            <person name="Miller P.J."/>
            <person name="Scott M.A."/>
            <person name="Spackman E."/>
            <person name="Goraichik I."/>
            <person name="Dimitrov K.M."/>
            <person name="Suarez D.L."/>
            <person name="Swayne D.E."/>
        </authorList>
    </citation>
    <scope>NUCLEOTIDE SEQUENCE [LARGE SCALE GENOMIC DNA]</scope>
    <source>
        <strain evidence="13 14">DSM 5090</strain>
    </source>
</reference>
<keyword evidence="3" id="KW-0808">Transferase</keyword>
<dbReference type="GO" id="GO:0032259">
    <property type="term" value="P:methylation"/>
    <property type="evidence" value="ECO:0007669"/>
    <property type="project" value="UniProtKB-KW"/>
</dbReference>
<evidence type="ECO:0000256" key="6">
    <source>
        <dbReference type="ARBA" id="ARBA00022833"/>
    </source>
</evidence>
<protein>
    <submittedName>
        <fullName evidence="13">Transcriptional regulator, AraC family</fullName>
    </submittedName>
</protein>
<keyword evidence="5" id="KW-0227">DNA damage</keyword>
<evidence type="ECO:0000256" key="9">
    <source>
        <dbReference type="ARBA" id="ARBA00023159"/>
    </source>
</evidence>
<sequence length="189" mass="21256">MEKTGGIPDSIKWQAVIECDKSCDGLFFYGVKTTGIFCRPACRAKNPRRENVVFFSNSDQAIAAGYRPCKKCRPDILVFEPDVELVQKALAIFDQQYNLSIEVGEVSKLLGVSAPHLTRLFKQHLGFTPAQYLTKLRVDSAAKLLEQTDLNILEVSYTAGFISLSNFYKCFKAQMGDTPNKFREKRGNL</sequence>
<keyword evidence="2" id="KW-0489">Methyltransferase</keyword>
<evidence type="ECO:0000256" key="3">
    <source>
        <dbReference type="ARBA" id="ARBA00022679"/>
    </source>
</evidence>
<dbReference type="Proteomes" id="UP000192738">
    <property type="component" value="Unassembled WGS sequence"/>
</dbReference>
<dbReference type="GO" id="GO:0006281">
    <property type="term" value="P:DNA repair"/>
    <property type="evidence" value="ECO:0007669"/>
    <property type="project" value="UniProtKB-KW"/>
</dbReference>
<keyword evidence="7" id="KW-0805">Transcription regulation</keyword>
<dbReference type="SUPFAM" id="SSF46689">
    <property type="entry name" value="Homeodomain-like"/>
    <property type="match status" value="2"/>
</dbReference>
<evidence type="ECO:0000256" key="8">
    <source>
        <dbReference type="ARBA" id="ARBA00023125"/>
    </source>
</evidence>
<dbReference type="Pfam" id="PF02805">
    <property type="entry name" value="Ada_Zn_binding"/>
    <property type="match status" value="1"/>
</dbReference>
<dbReference type="PROSITE" id="PS01124">
    <property type="entry name" value="HTH_ARAC_FAMILY_2"/>
    <property type="match status" value="1"/>
</dbReference>
<evidence type="ECO:0000313" key="14">
    <source>
        <dbReference type="Proteomes" id="UP000192738"/>
    </source>
</evidence>
<evidence type="ECO:0000256" key="10">
    <source>
        <dbReference type="ARBA" id="ARBA00023163"/>
    </source>
</evidence>
<dbReference type="PIRSF" id="PIRSF000408">
    <property type="entry name" value="Alkyltransferas_AdaA"/>
    <property type="match status" value="1"/>
</dbReference>
<keyword evidence="14" id="KW-1185">Reference proteome</keyword>
<keyword evidence="8" id="KW-0238">DNA-binding</keyword>
<accession>A0A1W1Y8T8</accession>
<dbReference type="STRING" id="112901.SAMN04488500_101119"/>
<dbReference type="PANTHER" id="PTHR43280:SF2">
    <property type="entry name" value="HTH-TYPE TRANSCRIPTIONAL REGULATOR EXSA"/>
    <property type="match status" value="1"/>
</dbReference>
<dbReference type="GO" id="GO:0043565">
    <property type="term" value="F:sequence-specific DNA binding"/>
    <property type="evidence" value="ECO:0007669"/>
    <property type="project" value="InterPro"/>
</dbReference>
<evidence type="ECO:0000259" key="12">
    <source>
        <dbReference type="PROSITE" id="PS01124"/>
    </source>
</evidence>
<evidence type="ECO:0000313" key="13">
    <source>
        <dbReference type="EMBL" id="SMC32555.1"/>
    </source>
</evidence>
<dbReference type="PANTHER" id="PTHR43280">
    <property type="entry name" value="ARAC-FAMILY TRANSCRIPTIONAL REGULATOR"/>
    <property type="match status" value="1"/>
</dbReference>
<keyword evidence="11" id="KW-0234">DNA repair</keyword>
<evidence type="ECO:0000256" key="11">
    <source>
        <dbReference type="ARBA" id="ARBA00023204"/>
    </source>
</evidence>
<dbReference type="InterPro" id="IPR018060">
    <property type="entry name" value="HTH_AraC"/>
</dbReference>
<dbReference type="GO" id="GO:0008168">
    <property type="term" value="F:methyltransferase activity"/>
    <property type="evidence" value="ECO:0007669"/>
    <property type="project" value="UniProtKB-KW"/>
</dbReference>
<dbReference type="SMART" id="SM00342">
    <property type="entry name" value="HTH_ARAC"/>
    <property type="match status" value="1"/>
</dbReference>
<dbReference type="SUPFAM" id="SSF57884">
    <property type="entry name" value="Ada DNA repair protein, N-terminal domain (N-Ada 10)"/>
    <property type="match status" value="1"/>
</dbReference>
<dbReference type="GO" id="GO:0008270">
    <property type="term" value="F:zinc ion binding"/>
    <property type="evidence" value="ECO:0007669"/>
    <property type="project" value="InterPro"/>
</dbReference>
<dbReference type="AlphaFoldDB" id="A0A1W1Y8T8"/>
<comment type="cofactor">
    <cofactor evidence="1">
        <name>Zn(2+)</name>
        <dbReference type="ChEBI" id="CHEBI:29105"/>
    </cofactor>
</comment>
<feature type="domain" description="HTH araC/xylS-type" evidence="12">
    <location>
        <begin position="87"/>
        <end position="185"/>
    </location>
</feature>
<evidence type="ECO:0000256" key="4">
    <source>
        <dbReference type="ARBA" id="ARBA00022723"/>
    </source>
</evidence>
<gene>
    <name evidence="13" type="ORF">SAMN04488500_101119</name>
</gene>
<evidence type="ECO:0000256" key="7">
    <source>
        <dbReference type="ARBA" id="ARBA00023015"/>
    </source>
</evidence>
<dbReference type="PROSITE" id="PS00041">
    <property type="entry name" value="HTH_ARAC_FAMILY_1"/>
    <property type="match status" value="1"/>
</dbReference>
<proteinExistence type="predicted"/>